<evidence type="ECO:0000313" key="3">
    <source>
        <dbReference type="Proteomes" id="UP000630952"/>
    </source>
</evidence>
<comment type="caution">
    <text evidence="2">The sequence shown here is derived from an EMBL/GenBank/DDBJ whole genome shotgun (WGS) entry which is preliminary data.</text>
</comment>
<reference evidence="2" key="1">
    <citation type="submission" date="2020-04" db="EMBL/GenBank/DDBJ databases">
        <authorList>
            <person name="Sombolestani A."/>
        </authorList>
    </citation>
    <scope>NUCLEOTIDE SEQUENCE</scope>
    <source>
        <strain evidence="2">LMG 27748</strain>
    </source>
</reference>
<gene>
    <name evidence="2" type="ORF">HKD21_02740</name>
</gene>
<proteinExistence type="predicted"/>
<dbReference type="EMBL" id="JABCQO010000001">
    <property type="protein sequence ID" value="MBF0875764.1"/>
    <property type="molecule type" value="Genomic_DNA"/>
</dbReference>
<keyword evidence="1" id="KW-0472">Membrane</keyword>
<sequence length="68" mass="7810">MSLLSRFSKTDPITWKRIGLSYLIALPFILIMGNHKPAHPNVLLQLLGFLLILTISRRVAQLILRTRE</sequence>
<evidence type="ECO:0000256" key="1">
    <source>
        <dbReference type="SAM" id="Phobius"/>
    </source>
</evidence>
<accession>A0ABR9YBR8</accession>
<name>A0ABR9YBR8_9PROT</name>
<evidence type="ECO:0000313" key="2">
    <source>
        <dbReference type="EMBL" id="MBF0875764.1"/>
    </source>
</evidence>
<feature type="transmembrane region" description="Helical" evidence="1">
    <location>
        <begin position="20"/>
        <end position="36"/>
    </location>
</feature>
<dbReference type="Proteomes" id="UP000630952">
    <property type="component" value="Unassembled WGS sequence"/>
</dbReference>
<feature type="transmembrane region" description="Helical" evidence="1">
    <location>
        <begin position="42"/>
        <end position="60"/>
    </location>
</feature>
<protein>
    <submittedName>
        <fullName evidence="2">Uncharacterized protein</fullName>
    </submittedName>
</protein>
<dbReference type="RefSeq" id="WP_194254029.1">
    <property type="nucleotide sequence ID" value="NZ_JABCQO010000001.1"/>
</dbReference>
<reference evidence="2" key="2">
    <citation type="submission" date="2020-11" db="EMBL/GenBank/DDBJ databases">
        <title>Description of novel Gluconobacter species.</title>
        <authorList>
            <person name="Cleenwerck I."/>
            <person name="Cnockaert M."/>
            <person name="Borremans W."/>
            <person name="Wieme A.D."/>
            <person name="De Vuyst L."/>
            <person name="Vandamme P."/>
        </authorList>
    </citation>
    <scope>NUCLEOTIDE SEQUENCE</scope>
    <source>
        <strain evidence="2">LMG 27748</strain>
    </source>
</reference>
<keyword evidence="3" id="KW-1185">Reference proteome</keyword>
<organism evidence="2 3">
    <name type="scientific">Gluconobacter cerevisiae</name>
    <dbReference type="NCBI Taxonomy" id="1379734"/>
    <lineage>
        <taxon>Bacteria</taxon>
        <taxon>Pseudomonadati</taxon>
        <taxon>Pseudomonadota</taxon>
        <taxon>Alphaproteobacteria</taxon>
        <taxon>Acetobacterales</taxon>
        <taxon>Acetobacteraceae</taxon>
        <taxon>Gluconobacter</taxon>
    </lineage>
</organism>
<keyword evidence="1" id="KW-0812">Transmembrane</keyword>
<keyword evidence="1" id="KW-1133">Transmembrane helix</keyword>